<dbReference type="Proteomes" id="UP000807353">
    <property type="component" value="Unassembled WGS sequence"/>
</dbReference>
<dbReference type="EMBL" id="MU150272">
    <property type="protein sequence ID" value="KAF9462406.1"/>
    <property type="molecule type" value="Genomic_DNA"/>
</dbReference>
<dbReference type="InterPro" id="IPR034751">
    <property type="entry name" value="Yippee"/>
</dbReference>
<evidence type="ECO:0000259" key="5">
    <source>
        <dbReference type="PROSITE" id="PS51792"/>
    </source>
</evidence>
<comment type="similarity">
    <text evidence="1">Belongs to the yippee family.</text>
</comment>
<name>A0A9P5Y6W7_9AGAR</name>
<evidence type="ECO:0000313" key="6">
    <source>
        <dbReference type="EMBL" id="KAF9462406.1"/>
    </source>
</evidence>
<gene>
    <name evidence="6" type="ORF">BDZ94DRAFT_1261292</name>
</gene>
<proteinExistence type="inferred from homology"/>
<sequence>MNTDDEYSPSGDQDSSPRRRLPIPPRPIRPNSRPLPKIPRALACKQCRTCITSSSALLPSSAIPPQSRTFRGYSGKASLFMETYNVRLSHPGVQLMATGAHTMQEITCSTCSQYLGWKILRAHEHSEKWKEGNSLLELAHLEHDPNTFVTYDRRHDSTSSDSDSSS</sequence>
<dbReference type="PROSITE" id="PS51792">
    <property type="entry name" value="YIPPEE"/>
    <property type="match status" value="1"/>
</dbReference>
<evidence type="ECO:0000313" key="7">
    <source>
        <dbReference type="Proteomes" id="UP000807353"/>
    </source>
</evidence>
<feature type="region of interest" description="Disordered" evidence="4">
    <location>
        <begin position="1"/>
        <end position="36"/>
    </location>
</feature>
<feature type="domain" description="Yippee" evidence="5">
    <location>
        <begin position="40"/>
        <end position="145"/>
    </location>
</feature>
<dbReference type="AlphaFoldDB" id="A0A9P5Y6W7"/>
<accession>A0A9P5Y6W7</accession>
<evidence type="ECO:0000256" key="3">
    <source>
        <dbReference type="ARBA" id="ARBA00022833"/>
    </source>
</evidence>
<keyword evidence="3" id="KW-0862">Zinc</keyword>
<evidence type="ECO:0000256" key="1">
    <source>
        <dbReference type="ARBA" id="ARBA00005613"/>
    </source>
</evidence>
<comment type="caution">
    <text evidence="6">The sequence shown here is derived from an EMBL/GenBank/DDBJ whole genome shotgun (WGS) entry which is preliminary data.</text>
</comment>
<dbReference type="InterPro" id="IPR004910">
    <property type="entry name" value="Yippee/Mis18/Cereblon"/>
</dbReference>
<evidence type="ECO:0000256" key="2">
    <source>
        <dbReference type="ARBA" id="ARBA00022723"/>
    </source>
</evidence>
<dbReference type="InterPro" id="IPR039058">
    <property type="entry name" value="Yippee_fam"/>
</dbReference>
<dbReference type="PANTHER" id="PTHR13848">
    <property type="entry name" value="PROTEIN YIPPEE-LIKE CG15309-RELATED"/>
    <property type="match status" value="1"/>
</dbReference>
<reference evidence="6" key="1">
    <citation type="submission" date="2020-11" db="EMBL/GenBank/DDBJ databases">
        <authorList>
            <consortium name="DOE Joint Genome Institute"/>
            <person name="Ahrendt S."/>
            <person name="Riley R."/>
            <person name="Andreopoulos W."/>
            <person name="Labutti K."/>
            <person name="Pangilinan J."/>
            <person name="Ruiz-Duenas F.J."/>
            <person name="Barrasa J.M."/>
            <person name="Sanchez-Garcia M."/>
            <person name="Camarero S."/>
            <person name="Miyauchi S."/>
            <person name="Serrano A."/>
            <person name="Linde D."/>
            <person name="Babiker R."/>
            <person name="Drula E."/>
            <person name="Ayuso-Fernandez I."/>
            <person name="Pacheco R."/>
            <person name="Padilla G."/>
            <person name="Ferreira P."/>
            <person name="Barriuso J."/>
            <person name="Kellner H."/>
            <person name="Castanera R."/>
            <person name="Alfaro M."/>
            <person name="Ramirez L."/>
            <person name="Pisabarro A.G."/>
            <person name="Kuo A."/>
            <person name="Tritt A."/>
            <person name="Lipzen A."/>
            <person name="He G."/>
            <person name="Yan M."/>
            <person name="Ng V."/>
            <person name="Cullen D."/>
            <person name="Martin F."/>
            <person name="Rosso M.-N."/>
            <person name="Henrissat B."/>
            <person name="Hibbett D."/>
            <person name="Martinez A.T."/>
            <person name="Grigoriev I.V."/>
        </authorList>
    </citation>
    <scope>NUCLEOTIDE SEQUENCE</scope>
    <source>
        <strain evidence="6">CBS 247.69</strain>
    </source>
</reference>
<organism evidence="6 7">
    <name type="scientific">Collybia nuda</name>
    <dbReference type="NCBI Taxonomy" id="64659"/>
    <lineage>
        <taxon>Eukaryota</taxon>
        <taxon>Fungi</taxon>
        <taxon>Dikarya</taxon>
        <taxon>Basidiomycota</taxon>
        <taxon>Agaricomycotina</taxon>
        <taxon>Agaricomycetes</taxon>
        <taxon>Agaricomycetidae</taxon>
        <taxon>Agaricales</taxon>
        <taxon>Tricholomatineae</taxon>
        <taxon>Clitocybaceae</taxon>
        <taxon>Collybia</taxon>
    </lineage>
</organism>
<keyword evidence="2" id="KW-0479">Metal-binding</keyword>
<dbReference type="OrthoDB" id="6407410at2759"/>
<dbReference type="GO" id="GO:0046872">
    <property type="term" value="F:metal ion binding"/>
    <property type="evidence" value="ECO:0007669"/>
    <property type="project" value="UniProtKB-KW"/>
</dbReference>
<dbReference type="Pfam" id="PF03226">
    <property type="entry name" value="Yippee-Mis18"/>
    <property type="match status" value="1"/>
</dbReference>
<evidence type="ECO:0000256" key="4">
    <source>
        <dbReference type="SAM" id="MobiDB-lite"/>
    </source>
</evidence>
<protein>
    <recommendedName>
        <fullName evidence="5">Yippee domain-containing protein</fullName>
    </recommendedName>
</protein>
<keyword evidence="7" id="KW-1185">Reference proteome</keyword>